<evidence type="ECO:0008006" key="4">
    <source>
        <dbReference type="Google" id="ProtNLM"/>
    </source>
</evidence>
<dbReference type="RefSeq" id="WP_018747422.1">
    <property type="nucleotide sequence ID" value="NZ_BSOZ01000018.1"/>
</dbReference>
<protein>
    <recommendedName>
        <fullName evidence="4">Alginate export domain-containing protein</fullName>
    </recommendedName>
</protein>
<gene>
    <name evidence="2" type="ORF">GCM10007860_15720</name>
</gene>
<feature type="signal peptide" evidence="1">
    <location>
        <begin position="1"/>
        <end position="20"/>
    </location>
</feature>
<dbReference type="Proteomes" id="UP001156836">
    <property type="component" value="Unassembled WGS sequence"/>
</dbReference>
<dbReference type="EMBL" id="BSOZ01000018">
    <property type="protein sequence ID" value="GLS04425.1"/>
    <property type="molecule type" value="Genomic_DNA"/>
</dbReference>
<name>A0ABQ6BQX8_9NEIS</name>
<evidence type="ECO:0000313" key="3">
    <source>
        <dbReference type="Proteomes" id="UP001156836"/>
    </source>
</evidence>
<keyword evidence="3" id="KW-1185">Reference proteome</keyword>
<organism evidence="2 3">
    <name type="scientific">Chitiniphilus shinanonensis</name>
    <dbReference type="NCBI Taxonomy" id="553088"/>
    <lineage>
        <taxon>Bacteria</taxon>
        <taxon>Pseudomonadati</taxon>
        <taxon>Pseudomonadota</taxon>
        <taxon>Betaproteobacteria</taxon>
        <taxon>Neisseriales</taxon>
        <taxon>Chitinibacteraceae</taxon>
        <taxon>Chitiniphilus</taxon>
    </lineage>
</organism>
<reference evidence="3" key="1">
    <citation type="journal article" date="2019" name="Int. J. Syst. Evol. Microbiol.">
        <title>The Global Catalogue of Microorganisms (GCM) 10K type strain sequencing project: providing services to taxonomists for standard genome sequencing and annotation.</title>
        <authorList>
            <consortium name="The Broad Institute Genomics Platform"/>
            <consortium name="The Broad Institute Genome Sequencing Center for Infectious Disease"/>
            <person name="Wu L."/>
            <person name="Ma J."/>
        </authorList>
    </citation>
    <scope>NUCLEOTIDE SEQUENCE [LARGE SCALE GENOMIC DNA]</scope>
    <source>
        <strain evidence="3">NBRC 104970</strain>
    </source>
</reference>
<proteinExistence type="predicted"/>
<keyword evidence="1" id="KW-0732">Signal</keyword>
<sequence length="406" mass="44106">MPIRSAASGLLALLALGAQAHDSGEAAIPSWPSWRFGAALAGEYLDADPPYPAPTLPGILGNGSRYDDRRGWRLEHATLELAARLTPAFGGHAAVGWHDDGKAHVEEAWFEGNFPLDHTDLAFGAGRDTLPIGAVIERGGHFDRFLTMPLAKRALFDGDWQEGGVNLRWLRSSDEPWPWLRRVDLGMWRSDAFPGDGGDRLFPMLRLGFGRETLLVDAFYAHLEPQARGAFAQGSGAGHVHGSPDCSGTLAQRVCFDGTVDLAGLSGNWATPLPSLALSGALLARREAGSLAAQNGDTRYRGTTWGGWAQAAWQFDARWETALRYEWLEADHTLRGPGATSVARDAGLLDNPGATRFGAMLGWRPWHDWLFSIEAGSEQLADQHTPYVALRAVWQAPELFGGGWPR</sequence>
<dbReference type="SUPFAM" id="SSF56935">
    <property type="entry name" value="Porins"/>
    <property type="match status" value="1"/>
</dbReference>
<feature type="chain" id="PRO_5046614236" description="Alginate export domain-containing protein" evidence="1">
    <location>
        <begin position="21"/>
        <end position="406"/>
    </location>
</feature>
<accession>A0ABQ6BQX8</accession>
<evidence type="ECO:0000256" key="1">
    <source>
        <dbReference type="SAM" id="SignalP"/>
    </source>
</evidence>
<comment type="caution">
    <text evidence="2">The sequence shown here is derived from an EMBL/GenBank/DDBJ whole genome shotgun (WGS) entry which is preliminary data.</text>
</comment>
<evidence type="ECO:0000313" key="2">
    <source>
        <dbReference type="EMBL" id="GLS04425.1"/>
    </source>
</evidence>